<dbReference type="STRING" id="947166.A0A1D1UG28"/>
<dbReference type="SMART" id="SM00361">
    <property type="entry name" value="RRM_1"/>
    <property type="match status" value="1"/>
</dbReference>
<comment type="subunit">
    <text evidence="8">Associates with the spliceosome.</text>
</comment>
<keyword evidence="5 8" id="KW-0539">Nucleus</keyword>
<evidence type="ECO:0000313" key="11">
    <source>
        <dbReference type="EMBL" id="GAU88724.1"/>
    </source>
</evidence>
<keyword evidence="4 8" id="KW-0508">mRNA splicing</keyword>
<comment type="subcellular location">
    <subcellularLocation>
        <location evidence="1 8">Nucleus</location>
    </subcellularLocation>
</comment>
<comment type="caution">
    <text evidence="11">The sequence shown here is derived from an EMBL/GenBank/DDBJ whole genome shotgun (WGS) entry which is preliminary data.</text>
</comment>
<dbReference type="InterPro" id="IPR040052">
    <property type="entry name" value="RBM17"/>
</dbReference>
<dbReference type="SMART" id="SM00443">
    <property type="entry name" value="G_patch"/>
    <property type="match status" value="1"/>
</dbReference>
<dbReference type="InterPro" id="IPR034653">
    <property type="entry name" value="SPF45_RRM"/>
</dbReference>
<gene>
    <name evidence="11" type="primary">RvY_01364-1</name>
    <name evidence="11" type="synonym">RvY_01364.1</name>
    <name evidence="11" type="ORF">RvY_01364</name>
</gene>
<feature type="region of interest" description="Disordered" evidence="9">
    <location>
        <begin position="143"/>
        <end position="191"/>
    </location>
</feature>
<dbReference type="Gene3D" id="3.30.70.330">
    <property type="match status" value="1"/>
</dbReference>
<evidence type="ECO:0000256" key="1">
    <source>
        <dbReference type="ARBA" id="ARBA00004123"/>
    </source>
</evidence>
<sequence length="370" mass="39565">MSLYDGLDVDVSDGGKKSSETSSAAMQIKFLQSQLLLKKAAVEQSKVKLLKPSSVTKNTSLKPGAQLGGVSTGSTELASKDVPPSESFVKIENEYDPLYPNDYEKVKAIHAAEAASAAALVKANPFQSTFSNTLGVRSQLIAPEYDPDSGSEDAPGLRENSEPSTSRRGAAFPPPSFLSSSTSSGTSGEGGGFAQKVMAKYGFKEGTGLGKDNQGIASALQIEKTGLRLGKIIKEPPPAPSFQAPTFVAPSVLQTVAAPPPPMKSIPVDLLKNQTKVLLLRNMVGPGEVDNDLEPEVKEECKKYGDVVSCVVYELPNRPDDEAVRIFVEFGKVEQAVKAAIDMSGRFFGGRCVKTGFYNYEHFKQFRLSD</sequence>
<feature type="region of interest" description="Disordered" evidence="9">
    <location>
        <begin position="53"/>
        <end position="84"/>
    </location>
</feature>
<dbReference type="EMBL" id="BDGG01000001">
    <property type="protein sequence ID" value="GAU88724.1"/>
    <property type="molecule type" value="Genomic_DNA"/>
</dbReference>
<keyword evidence="3 8" id="KW-0694">RNA-binding</keyword>
<dbReference type="Pfam" id="PF01585">
    <property type="entry name" value="G-patch"/>
    <property type="match status" value="1"/>
</dbReference>
<keyword evidence="2 8" id="KW-0507">mRNA processing</keyword>
<name>A0A1D1UG28_RAMVA</name>
<dbReference type="GO" id="GO:0000380">
    <property type="term" value="P:alternative mRNA splicing, via spliceosome"/>
    <property type="evidence" value="ECO:0007669"/>
    <property type="project" value="TreeGrafter"/>
</dbReference>
<dbReference type="Proteomes" id="UP000186922">
    <property type="component" value="Unassembled WGS sequence"/>
</dbReference>
<evidence type="ECO:0000256" key="8">
    <source>
        <dbReference type="PIRNR" id="PIRNR031066"/>
    </source>
</evidence>
<protein>
    <recommendedName>
        <fullName evidence="7 8">Splicing factor 45</fullName>
    </recommendedName>
    <alternativeName>
        <fullName evidence="8">RNA-binding motif protein 17</fullName>
    </alternativeName>
</protein>
<dbReference type="Pfam" id="PF00076">
    <property type="entry name" value="RRM_1"/>
    <property type="match status" value="1"/>
</dbReference>
<evidence type="ECO:0000256" key="3">
    <source>
        <dbReference type="ARBA" id="ARBA00022884"/>
    </source>
</evidence>
<evidence type="ECO:0000256" key="4">
    <source>
        <dbReference type="ARBA" id="ARBA00023187"/>
    </source>
</evidence>
<evidence type="ECO:0000259" key="10">
    <source>
        <dbReference type="PROSITE" id="PS50174"/>
    </source>
</evidence>
<dbReference type="InterPro" id="IPR035979">
    <property type="entry name" value="RBD_domain_sf"/>
</dbReference>
<feature type="compositionally biased region" description="Low complexity" evidence="9">
    <location>
        <begin position="177"/>
        <end position="186"/>
    </location>
</feature>
<dbReference type="GO" id="GO:0045292">
    <property type="term" value="P:mRNA cis splicing, via spliceosome"/>
    <property type="evidence" value="ECO:0007669"/>
    <property type="project" value="UniProtKB-UniRule"/>
</dbReference>
<evidence type="ECO:0000256" key="5">
    <source>
        <dbReference type="ARBA" id="ARBA00023242"/>
    </source>
</evidence>
<feature type="domain" description="G-patch" evidence="10">
    <location>
        <begin position="190"/>
        <end position="236"/>
    </location>
</feature>
<dbReference type="PANTHER" id="PTHR13288:SF8">
    <property type="entry name" value="SPLICING FACTOR 45"/>
    <property type="match status" value="1"/>
</dbReference>
<dbReference type="InterPro" id="IPR003954">
    <property type="entry name" value="RRM_euk-type"/>
</dbReference>
<dbReference type="FunFam" id="3.30.70.330:FF:000079">
    <property type="entry name" value="Putative splicing factor 45"/>
    <property type="match status" value="1"/>
</dbReference>
<evidence type="ECO:0000313" key="12">
    <source>
        <dbReference type="Proteomes" id="UP000186922"/>
    </source>
</evidence>
<keyword evidence="8" id="KW-0747">Spliceosome</keyword>
<accession>A0A1D1UG28</accession>
<dbReference type="PANTHER" id="PTHR13288">
    <property type="entry name" value="SPLICING FACTOR 45 SPF45"/>
    <property type="match status" value="1"/>
</dbReference>
<dbReference type="InterPro" id="IPR012677">
    <property type="entry name" value="Nucleotide-bd_a/b_plait_sf"/>
</dbReference>
<keyword evidence="12" id="KW-1185">Reference proteome</keyword>
<feature type="region of interest" description="Disordered" evidence="9">
    <location>
        <begin position="1"/>
        <end position="20"/>
    </location>
</feature>
<evidence type="ECO:0000256" key="9">
    <source>
        <dbReference type="SAM" id="MobiDB-lite"/>
    </source>
</evidence>
<dbReference type="AlphaFoldDB" id="A0A1D1UG28"/>
<dbReference type="PROSITE" id="PS50174">
    <property type="entry name" value="G_PATCH"/>
    <property type="match status" value="1"/>
</dbReference>
<dbReference type="OrthoDB" id="5411533at2759"/>
<dbReference type="CDD" id="cd12647">
    <property type="entry name" value="RRM_UHM_SPF45"/>
    <property type="match status" value="1"/>
</dbReference>
<evidence type="ECO:0000256" key="6">
    <source>
        <dbReference type="ARBA" id="ARBA00065586"/>
    </source>
</evidence>
<evidence type="ECO:0000256" key="2">
    <source>
        <dbReference type="ARBA" id="ARBA00022664"/>
    </source>
</evidence>
<dbReference type="GO" id="GO:0071011">
    <property type="term" value="C:precatalytic spliceosome"/>
    <property type="evidence" value="ECO:0007669"/>
    <property type="project" value="TreeGrafter"/>
</dbReference>
<comment type="function">
    <text evidence="8">Splice factor that binds to the single-stranded 3'AG at the exon/intron border and promotes its utilization in the second catalytic step. Involved in the regulation of alternative splicing and the utilization of cryptic splice sites.</text>
</comment>
<dbReference type="GO" id="GO:0003723">
    <property type="term" value="F:RNA binding"/>
    <property type="evidence" value="ECO:0007669"/>
    <property type="project" value="UniProtKB-UniRule"/>
</dbReference>
<dbReference type="PIRSF" id="PIRSF031066">
    <property type="entry name" value="Splicing_factor_SPF45"/>
    <property type="match status" value="1"/>
</dbReference>
<comment type="subunit">
    <text evidence="6">Binds SXL. Associates with the spliceosome. Interacts with SF3B1, SF1 and U2AF2.</text>
</comment>
<dbReference type="SUPFAM" id="SSF54928">
    <property type="entry name" value="RNA-binding domain, RBD"/>
    <property type="match status" value="1"/>
</dbReference>
<dbReference type="InterPro" id="IPR000504">
    <property type="entry name" value="RRM_dom"/>
</dbReference>
<reference evidence="11 12" key="1">
    <citation type="journal article" date="2016" name="Nat. Commun.">
        <title>Extremotolerant tardigrade genome and improved radiotolerance of human cultured cells by tardigrade-unique protein.</title>
        <authorList>
            <person name="Hashimoto T."/>
            <person name="Horikawa D.D."/>
            <person name="Saito Y."/>
            <person name="Kuwahara H."/>
            <person name="Kozuka-Hata H."/>
            <person name="Shin-I T."/>
            <person name="Minakuchi Y."/>
            <person name="Ohishi K."/>
            <person name="Motoyama A."/>
            <person name="Aizu T."/>
            <person name="Enomoto A."/>
            <person name="Kondo K."/>
            <person name="Tanaka S."/>
            <person name="Hara Y."/>
            <person name="Koshikawa S."/>
            <person name="Sagara H."/>
            <person name="Miura T."/>
            <person name="Yokobori S."/>
            <person name="Miyagawa K."/>
            <person name="Suzuki Y."/>
            <person name="Kubo T."/>
            <person name="Oyama M."/>
            <person name="Kohara Y."/>
            <person name="Fujiyama A."/>
            <person name="Arakawa K."/>
            <person name="Katayama T."/>
            <person name="Toyoda A."/>
            <person name="Kunieda T."/>
        </authorList>
    </citation>
    <scope>NUCLEOTIDE SEQUENCE [LARGE SCALE GENOMIC DNA]</scope>
    <source>
        <strain evidence="11 12">YOKOZUNA-1</strain>
    </source>
</reference>
<organism evidence="11 12">
    <name type="scientific">Ramazzottius varieornatus</name>
    <name type="common">Water bear</name>
    <name type="synonym">Tardigrade</name>
    <dbReference type="NCBI Taxonomy" id="947166"/>
    <lineage>
        <taxon>Eukaryota</taxon>
        <taxon>Metazoa</taxon>
        <taxon>Ecdysozoa</taxon>
        <taxon>Tardigrada</taxon>
        <taxon>Eutardigrada</taxon>
        <taxon>Parachela</taxon>
        <taxon>Hypsibioidea</taxon>
        <taxon>Ramazzottiidae</taxon>
        <taxon>Ramazzottius</taxon>
    </lineage>
</organism>
<dbReference type="InterPro" id="IPR000467">
    <property type="entry name" value="G_patch_dom"/>
</dbReference>
<dbReference type="GO" id="GO:0005654">
    <property type="term" value="C:nucleoplasm"/>
    <property type="evidence" value="ECO:0007669"/>
    <property type="project" value="UniProtKB-UniRule"/>
</dbReference>
<proteinExistence type="predicted"/>
<evidence type="ECO:0000256" key="7">
    <source>
        <dbReference type="ARBA" id="ARBA00074919"/>
    </source>
</evidence>